<reference evidence="2 3" key="1">
    <citation type="submission" date="2016-07" db="EMBL/GenBank/DDBJ databases">
        <title>Pervasive Adenine N6-methylation of Active Genes in Fungi.</title>
        <authorList>
            <consortium name="DOE Joint Genome Institute"/>
            <person name="Mondo S.J."/>
            <person name="Dannebaum R.O."/>
            <person name="Kuo R.C."/>
            <person name="Labutti K."/>
            <person name="Haridas S."/>
            <person name="Kuo A."/>
            <person name="Salamov A."/>
            <person name="Ahrendt S.R."/>
            <person name="Lipzen A."/>
            <person name="Sullivan W."/>
            <person name="Andreopoulos W.B."/>
            <person name="Clum A."/>
            <person name="Lindquist E."/>
            <person name="Daum C."/>
            <person name="Ramamoorthy G.K."/>
            <person name="Gryganskyi A."/>
            <person name="Culley D."/>
            <person name="Magnuson J.K."/>
            <person name="James T.Y."/>
            <person name="O'Malley M.A."/>
            <person name="Stajich J.E."/>
            <person name="Spatafora J.W."/>
            <person name="Visel A."/>
            <person name="Grigoriev I.V."/>
        </authorList>
    </citation>
    <scope>NUCLEOTIDE SEQUENCE [LARGE SCALE GENOMIC DNA]</scope>
    <source>
        <strain evidence="2 3">CBS 115471</strain>
    </source>
</reference>
<sequence>MAGDGRPRERMARPRDRRPSVTARNAWGGGGSGLSGRMEERAADGDGGGQVRSGERAGESRLATGDWRLANGEWRMAAAEQWGARARRGSWSS</sequence>
<proteinExistence type="predicted"/>
<protein>
    <submittedName>
        <fullName evidence="2">Uncharacterized protein</fullName>
    </submittedName>
</protein>
<accession>A0A1Y1Z8S2</accession>
<feature type="compositionally biased region" description="Basic and acidic residues" evidence="1">
    <location>
        <begin position="1"/>
        <end position="19"/>
    </location>
</feature>
<feature type="region of interest" description="Disordered" evidence="1">
    <location>
        <begin position="1"/>
        <end position="68"/>
    </location>
</feature>
<keyword evidence="3" id="KW-1185">Reference proteome</keyword>
<dbReference type="EMBL" id="MCFA01000115">
    <property type="protein sequence ID" value="ORY06651.1"/>
    <property type="molecule type" value="Genomic_DNA"/>
</dbReference>
<evidence type="ECO:0000313" key="2">
    <source>
        <dbReference type="EMBL" id="ORY06651.1"/>
    </source>
</evidence>
<gene>
    <name evidence="2" type="ORF">BCR34DRAFT_32021</name>
</gene>
<evidence type="ECO:0000313" key="3">
    <source>
        <dbReference type="Proteomes" id="UP000193144"/>
    </source>
</evidence>
<dbReference type="Proteomes" id="UP000193144">
    <property type="component" value="Unassembled WGS sequence"/>
</dbReference>
<comment type="caution">
    <text evidence="2">The sequence shown here is derived from an EMBL/GenBank/DDBJ whole genome shotgun (WGS) entry which is preliminary data.</text>
</comment>
<name>A0A1Y1Z8S2_9PLEO</name>
<dbReference type="AlphaFoldDB" id="A0A1Y1Z8S2"/>
<evidence type="ECO:0000256" key="1">
    <source>
        <dbReference type="SAM" id="MobiDB-lite"/>
    </source>
</evidence>
<organism evidence="2 3">
    <name type="scientific">Clohesyomyces aquaticus</name>
    <dbReference type="NCBI Taxonomy" id="1231657"/>
    <lineage>
        <taxon>Eukaryota</taxon>
        <taxon>Fungi</taxon>
        <taxon>Dikarya</taxon>
        <taxon>Ascomycota</taxon>
        <taxon>Pezizomycotina</taxon>
        <taxon>Dothideomycetes</taxon>
        <taxon>Pleosporomycetidae</taxon>
        <taxon>Pleosporales</taxon>
        <taxon>Lindgomycetaceae</taxon>
        <taxon>Clohesyomyces</taxon>
    </lineage>
</organism>